<comment type="similarity">
    <text evidence="1">Belongs to the LptD family.</text>
</comment>
<comment type="subcellular location">
    <subcellularLocation>
        <location evidence="1">Cell outer membrane</location>
    </subcellularLocation>
</comment>
<keyword evidence="1" id="KW-0998">Cell outer membrane</keyword>
<proteinExistence type="inferred from homology"/>
<dbReference type="GO" id="GO:0009279">
    <property type="term" value="C:cell outer membrane"/>
    <property type="evidence" value="ECO:0007669"/>
    <property type="project" value="UniProtKB-SubCell"/>
</dbReference>
<feature type="domain" description="LptD C-terminal" evidence="2">
    <location>
        <begin position="292"/>
        <end position="659"/>
    </location>
</feature>
<sequence length="776" mass="87726">MKGYGGQKPIDTSNVGKRDPNARMLMEAKELVYDYDKEIVTAVGGVDIYYDGRTLQSERVRYDQKANRVLAIGKVKLTERNGDVIYADQMDVTDNFRDGFVEPLRLETTQRTHFAAAKGRRENGEVMIFDRAAYTACEPCRDNPSKPPLWQIKSKRIIWRQDEKMIYYEDATFELFGQPIAWLPFFSSPDPSVKRKTGVLGPSFMKSSDVGYGIETPYYWVLSPSSDLTLAPLVTQHQGVMLKGEYRQKLIDGAYEIRAAGIHQLNSDRFNDKVGPGRNDEGLTVGPGNRDNRWALTTKGDFDINERWSWGWDINLLSDKWVRGDYDLWGTGPEAVSTLYLQGQGDRSFFEARAYRFYGLTRYDRQDRQPWVAPVVDYDYTFEDPVGGGELSLDFNATNLYREESDYARERTRFRPRPDNALVGAAGTYSRLSGDIDWRRRFVDPIGQVWTPFAFARGDLIYTKPDYDSSMPAFLRNEQDLVARGMAGVGLEYRYPFIAVAQGFTHQIEPIGQLILRPNETHVGKLPNEDAQSLLFDDTTLFSWNKFSGYDRIEGGSRANVGGQYTVTADSGASASVLVGQSFALFGQNSFDKIDPTQIGPDSGLDTKRSDYVGGFTFVPNSFFSIASHLRLDEKGFDLRMAEVEGRAQFDRFQANLMYGRYDKAALQGYDDIREGVLGGARVFVTEDLYVEGGARYNFDRDAFDRTQVGFGLNDIAQCLSFNFTYIREIDTSSDTVRVSDVNNKFLVKLDFRTLGSVGLSRNSRSSVNPDTFGSN</sequence>
<dbReference type="Pfam" id="PF04453">
    <property type="entry name" value="LptD"/>
    <property type="match status" value="1"/>
</dbReference>
<gene>
    <name evidence="1" type="primary">lptD</name>
    <name evidence="3" type="ORF">EYR15_05165</name>
</gene>
<comment type="function">
    <text evidence="1">Involved in the assembly of lipopolysaccharide (LPS) at the surface of the outer membrane.</text>
</comment>
<evidence type="ECO:0000313" key="3">
    <source>
        <dbReference type="EMBL" id="TBN54573.1"/>
    </source>
</evidence>
<protein>
    <recommendedName>
        <fullName evidence="1">LPS-assembly protein LptD</fullName>
    </recommendedName>
</protein>
<dbReference type="AlphaFoldDB" id="A0A4Q9GJX5"/>
<name>A0A4Q9GJX5_9HYPH</name>
<keyword evidence="1" id="KW-0472">Membrane</keyword>
<dbReference type="HAMAP" id="MF_01411">
    <property type="entry name" value="LPS_assembly_LptD"/>
    <property type="match status" value="1"/>
</dbReference>
<dbReference type="InterPro" id="IPR020889">
    <property type="entry name" value="LipoPS_assembly_LptD"/>
</dbReference>
<accession>A0A4Q9GJX5</accession>
<dbReference type="InterPro" id="IPR050218">
    <property type="entry name" value="LptD"/>
</dbReference>
<dbReference type="GO" id="GO:0043165">
    <property type="term" value="P:Gram-negative-bacterium-type cell outer membrane assembly"/>
    <property type="evidence" value="ECO:0007669"/>
    <property type="project" value="UniProtKB-UniRule"/>
</dbReference>
<dbReference type="InterPro" id="IPR007543">
    <property type="entry name" value="LptD_C"/>
</dbReference>
<dbReference type="GO" id="GO:1990351">
    <property type="term" value="C:transporter complex"/>
    <property type="evidence" value="ECO:0007669"/>
    <property type="project" value="TreeGrafter"/>
</dbReference>
<reference evidence="3 4" key="1">
    <citation type="submission" date="2019-02" db="EMBL/GenBank/DDBJ databases">
        <title>Hansschlegelia quercus sp. nov., a novel methylotrophic bacterium from buds of oak (Quercus robur L.).</title>
        <authorList>
            <person name="Agafonova N.V."/>
            <person name="Kaparullina E.N."/>
            <person name="Grouzdev D.S."/>
            <person name="Doronina N.V."/>
        </authorList>
    </citation>
    <scope>NUCLEOTIDE SEQUENCE [LARGE SCALE GENOMIC DNA]</scope>
    <source>
        <strain evidence="3 4">Dub</strain>
    </source>
</reference>
<organism evidence="3 4">
    <name type="scientific">Hansschlegelia quercus</name>
    <dbReference type="NCBI Taxonomy" id="2528245"/>
    <lineage>
        <taxon>Bacteria</taxon>
        <taxon>Pseudomonadati</taxon>
        <taxon>Pseudomonadota</taxon>
        <taxon>Alphaproteobacteria</taxon>
        <taxon>Hyphomicrobiales</taxon>
        <taxon>Methylopilaceae</taxon>
        <taxon>Hansschlegelia</taxon>
    </lineage>
</organism>
<evidence type="ECO:0000259" key="2">
    <source>
        <dbReference type="Pfam" id="PF04453"/>
    </source>
</evidence>
<evidence type="ECO:0000313" key="4">
    <source>
        <dbReference type="Proteomes" id="UP000291613"/>
    </source>
</evidence>
<keyword evidence="1" id="KW-0732">Signal</keyword>
<dbReference type="Proteomes" id="UP000291613">
    <property type="component" value="Unassembled WGS sequence"/>
</dbReference>
<dbReference type="OrthoDB" id="9760225at2"/>
<evidence type="ECO:0000256" key="1">
    <source>
        <dbReference type="HAMAP-Rule" id="MF_01411"/>
    </source>
</evidence>
<dbReference type="GO" id="GO:0015920">
    <property type="term" value="P:lipopolysaccharide transport"/>
    <property type="evidence" value="ECO:0007669"/>
    <property type="project" value="InterPro"/>
</dbReference>
<comment type="caution">
    <text evidence="3">The sequence shown here is derived from an EMBL/GenBank/DDBJ whole genome shotgun (WGS) entry which is preliminary data.</text>
</comment>
<keyword evidence="4" id="KW-1185">Reference proteome</keyword>
<comment type="caution">
    <text evidence="1">Lacks conserved residue(s) required for the propagation of feature annotation.</text>
</comment>
<dbReference type="PANTHER" id="PTHR30189:SF1">
    <property type="entry name" value="LPS-ASSEMBLY PROTEIN LPTD"/>
    <property type="match status" value="1"/>
</dbReference>
<comment type="subunit">
    <text evidence="1">Component of the lipopolysaccharide transport and assembly complex.</text>
</comment>
<dbReference type="PANTHER" id="PTHR30189">
    <property type="entry name" value="LPS-ASSEMBLY PROTEIN"/>
    <property type="match status" value="1"/>
</dbReference>
<dbReference type="EMBL" id="SIUB01000002">
    <property type="protein sequence ID" value="TBN54573.1"/>
    <property type="molecule type" value="Genomic_DNA"/>
</dbReference>